<name>A0A964XIS8_9ACTN</name>
<dbReference type="CDD" id="cd02216">
    <property type="entry name" value="cupin_GDO-like_N"/>
    <property type="match status" value="1"/>
</dbReference>
<dbReference type="PANTHER" id="PTHR41517">
    <property type="entry name" value="1,2-DIOXYGENASE PROTEIN-RELATED"/>
    <property type="match status" value="1"/>
</dbReference>
<dbReference type="InterPro" id="IPR047183">
    <property type="entry name" value="GDO-like"/>
</dbReference>
<evidence type="ECO:0000313" key="4">
    <source>
        <dbReference type="EMBL" id="NBE50559.1"/>
    </source>
</evidence>
<evidence type="ECO:0000256" key="1">
    <source>
        <dbReference type="ARBA" id="ARBA00022964"/>
    </source>
</evidence>
<dbReference type="OrthoDB" id="285029at2"/>
<evidence type="ECO:0000259" key="3">
    <source>
        <dbReference type="Pfam" id="PF07883"/>
    </source>
</evidence>
<keyword evidence="1" id="KW-0223">Dioxygenase</keyword>
<dbReference type="Proteomes" id="UP000598297">
    <property type="component" value="Unassembled WGS sequence"/>
</dbReference>
<dbReference type="CDD" id="cd06992">
    <property type="entry name" value="cupin_GDO-like_C"/>
    <property type="match status" value="1"/>
</dbReference>
<feature type="domain" description="Cupin type-2" evidence="3">
    <location>
        <begin position="94"/>
        <end position="159"/>
    </location>
</feature>
<accession>A0A964XIS8</accession>
<dbReference type="PANTHER" id="PTHR41517:SF1">
    <property type="entry name" value="CUPIN"/>
    <property type="match status" value="1"/>
</dbReference>
<dbReference type="EMBL" id="JAAAHS010000015">
    <property type="protein sequence ID" value="NBE50559.1"/>
    <property type="molecule type" value="Genomic_DNA"/>
</dbReference>
<dbReference type="Gene3D" id="2.60.120.10">
    <property type="entry name" value="Jelly Rolls"/>
    <property type="match status" value="1"/>
</dbReference>
<proteinExistence type="predicted"/>
<reference evidence="4" key="1">
    <citation type="submission" date="2020-01" db="EMBL/GenBank/DDBJ databases">
        <title>Whole-genome analyses of novel actinobacteria.</title>
        <authorList>
            <person name="Sahin N."/>
        </authorList>
    </citation>
    <scope>NUCLEOTIDE SEQUENCE</scope>
    <source>
        <strain evidence="4">YC537</strain>
    </source>
</reference>
<keyword evidence="5" id="KW-1185">Reference proteome</keyword>
<protein>
    <submittedName>
        <fullName evidence="4">Cupin domain-containing protein</fullName>
    </submittedName>
</protein>
<dbReference type="Pfam" id="PF07883">
    <property type="entry name" value="Cupin_2"/>
    <property type="match status" value="1"/>
</dbReference>
<dbReference type="RefSeq" id="WP_161693711.1">
    <property type="nucleotide sequence ID" value="NZ_JAAAHS010000015.1"/>
</dbReference>
<dbReference type="InterPro" id="IPR014710">
    <property type="entry name" value="RmlC-like_jellyroll"/>
</dbReference>
<dbReference type="InterPro" id="IPR013096">
    <property type="entry name" value="Cupin_2"/>
</dbReference>
<dbReference type="AlphaFoldDB" id="A0A964XIS8"/>
<sequence length="344" mass="38036">MNAAPVKSVTGADYYGRLQEARVAPLWRIPGTTDPEPGVAEVPHVWRWRGLEPLLHQATEVMDLGVDEADRRALNAHNPSRVFGTTHTLVAGYQLVLPGENAPAHRHSPGAIRFMLAGAGYTTVEGEPVLMEPGDLVLTPANTWHDHRHPGDEPMIWLDGLDVPFVKQMRANFYEDHPSGGLQELDKPEGYSLERYGAGLTPTADRPAHPHSPIMNYKWGTTYAALKKLAESGTDPHNGVKLEYTNPLTGGHVLPTMACYLSLLPEPTKAQRHVSSGVFCVARGSGHSIVGGERLDWDEKDFFAVPAWTWYEHVPDPDTEVVLFEMSDLPLLEPFGLQRKEKRA</sequence>
<comment type="caution">
    <text evidence="4">The sequence shown here is derived from an EMBL/GenBank/DDBJ whole genome shotgun (WGS) entry which is preliminary data.</text>
</comment>
<evidence type="ECO:0000313" key="5">
    <source>
        <dbReference type="Proteomes" id="UP000598297"/>
    </source>
</evidence>
<evidence type="ECO:0000256" key="2">
    <source>
        <dbReference type="ARBA" id="ARBA00023002"/>
    </source>
</evidence>
<dbReference type="InterPro" id="IPR011051">
    <property type="entry name" value="RmlC_Cupin_sf"/>
</dbReference>
<dbReference type="SUPFAM" id="SSF51182">
    <property type="entry name" value="RmlC-like cupins"/>
    <property type="match status" value="1"/>
</dbReference>
<organism evidence="4 5">
    <name type="scientific">Streptomyces boluensis</name>
    <dbReference type="NCBI Taxonomy" id="1775135"/>
    <lineage>
        <taxon>Bacteria</taxon>
        <taxon>Bacillati</taxon>
        <taxon>Actinomycetota</taxon>
        <taxon>Actinomycetes</taxon>
        <taxon>Kitasatosporales</taxon>
        <taxon>Streptomycetaceae</taxon>
        <taxon>Streptomyces</taxon>
    </lineage>
</organism>
<dbReference type="GO" id="GO:0051213">
    <property type="term" value="F:dioxygenase activity"/>
    <property type="evidence" value="ECO:0007669"/>
    <property type="project" value="UniProtKB-KW"/>
</dbReference>
<gene>
    <name evidence="4" type="ORF">GUY60_03785</name>
</gene>
<keyword evidence="2" id="KW-0560">Oxidoreductase</keyword>